<organism evidence="1 2">
    <name type="scientific">Bacillus cereus</name>
    <dbReference type="NCBI Taxonomy" id="1396"/>
    <lineage>
        <taxon>Bacteria</taxon>
        <taxon>Bacillati</taxon>
        <taxon>Bacillota</taxon>
        <taxon>Bacilli</taxon>
        <taxon>Bacillales</taxon>
        <taxon>Bacillaceae</taxon>
        <taxon>Bacillus</taxon>
        <taxon>Bacillus cereus group</taxon>
    </lineage>
</organism>
<gene>
    <name evidence="1" type="ORF">F8158_13650</name>
</gene>
<evidence type="ECO:0000313" key="2">
    <source>
        <dbReference type="Proteomes" id="UP000477920"/>
    </source>
</evidence>
<dbReference type="EMBL" id="WBPB01000029">
    <property type="protein sequence ID" value="KAB2497563.1"/>
    <property type="molecule type" value="Genomic_DNA"/>
</dbReference>
<name>A0AB34D831_BACCE</name>
<reference evidence="1 2" key="1">
    <citation type="submission" date="2019-10" db="EMBL/GenBank/DDBJ databases">
        <title>Bacillus from the desert of Cuatro Cinegas, Coahuila.</title>
        <authorList>
            <person name="Olmedo-Alvarez G."/>
            <person name="Saldana S."/>
            <person name="Barcelo D."/>
        </authorList>
    </citation>
    <scope>NUCLEOTIDE SEQUENCE [LARGE SCALE GENOMIC DNA]</scope>
    <source>
        <strain evidence="1 2">CH101a_3T</strain>
    </source>
</reference>
<comment type="caution">
    <text evidence="1">The sequence shown here is derived from an EMBL/GenBank/DDBJ whole genome shotgun (WGS) entry which is preliminary data.</text>
</comment>
<accession>A0AB34D831</accession>
<dbReference type="AlphaFoldDB" id="A0AB34D831"/>
<proteinExistence type="predicted"/>
<dbReference type="RefSeq" id="WP_000842045.1">
    <property type="nucleotide sequence ID" value="NZ_CP015727.1"/>
</dbReference>
<sequence length="58" mass="6819">MKSQRKEYEFSEKWVECLNCSQEYVIEYVIDERDTKGCPVCGSYAHEDPASEYSNWSA</sequence>
<evidence type="ECO:0000313" key="1">
    <source>
        <dbReference type="EMBL" id="KAB2497563.1"/>
    </source>
</evidence>
<dbReference type="Proteomes" id="UP000477920">
    <property type="component" value="Unassembled WGS sequence"/>
</dbReference>
<protein>
    <submittedName>
        <fullName evidence="1">Hydrogenase maturation nickel metallochaperone HypA</fullName>
    </submittedName>
</protein>